<feature type="transmembrane region" description="Helical" evidence="2">
    <location>
        <begin position="36"/>
        <end position="57"/>
    </location>
</feature>
<dbReference type="InterPro" id="IPR008638">
    <property type="entry name" value="FhaB/CdiA-like_TPS"/>
</dbReference>
<evidence type="ECO:0000256" key="2">
    <source>
        <dbReference type="SAM" id="Phobius"/>
    </source>
</evidence>
<dbReference type="EMBL" id="QJJV01000047">
    <property type="protein sequence ID" value="PXX04224.1"/>
    <property type="molecule type" value="Genomic_DNA"/>
</dbReference>
<dbReference type="InterPro" id="IPR010069">
    <property type="entry name" value="CdiA_FHA1_rpt"/>
</dbReference>
<dbReference type="SUPFAM" id="SSF51126">
    <property type="entry name" value="Pectin lyase-like"/>
    <property type="match status" value="1"/>
</dbReference>
<dbReference type="Proteomes" id="UP000247515">
    <property type="component" value="Unassembled WGS sequence"/>
</dbReference>
<dbReference type="InterPro" id="IPR028904">
    <property type="entry name" value="Tox-REase-5_dom"/>
</dbReference>
<feature type="region of interest" description="Disordered" evidence="1">
    <location>
        <begin position="2580"/>
        <end position="2602"/>
    </location>
</feature>
<accession>A0ABX5MBD0</accession>
<dbReference type="Pfam" id="PF15648">
    <property type="entry name" value="Tox-REase-5"/>
    <property type="match status" value="1"/>
</dbReference>
<dbReference type="SMART" id="SM00912">
    <property type="entry name" value="Haemagg_act"/>
    <property type="match status" value="1"/>
</dbReference>
<dbReference type="InterPro" id="IPR012334">
    <property type="entry name" value="Pectin_lyas_fold"/>
</dbReference>
<evidence type="ECO:0000256" key="1">
    <source>
        <dbReference type="SAM" id="MobiDB-lite"/>
    </source>
</evidence>
<comment type="caution">
    <text evidence="4">The sequence shown here is derived from an EMBL/GenBank/DDBJ whole genome shotgun (WGS) entry which is preliminary data.</text>
</comment>
<feature type="domain" description="Filamentous haemagglutinin FhaB/tRNA nuclease CdiA-like TPS" evidence="3">
    <location>
        <begin position="84"/>
        <end position="208"/>
    </location>
</feature>
<proteinExistence type="predicted"/>
<evidence type="ECO:0000313" key="5">
    <source>
        <dbReference type="Proteomes" id="UP000247515"/>
    </source>
</evidence>
<evidence type="ECO:0000313" key="4">
    <source>
        <dbReference type="EMBL" id="PXX04224.1"/>
    </source>
</evidence>
<keyword evidence="2" id="KW-0472">Membrane</keyword>
<gene>
    <name evidence="4" type="ORF">C7400_14718</name>
</gene>
<dbReference type="InterPro" id="IPR011050">
    <property type="entry name" value="Pectin_lyase_fold/virulence"/>
</dbReference>
<keyword evidence="2" id="KW-1133">Transmembrane helix</keyword>
<sequence>MRNGEAVLAARAIQRAVAAGRLQFECARLTPARHALWRRVTAAIMAVVMYLAPAVLLCDEVARAAPIVDPRAPVPFQPTITQSSGGAAVINIPAPNANGLSVSQFQSFSVGAQGVIFNNSLVSGTSLNGGQVSANPNLAGRTASTILAQVTSTGSQYASVIAGPLEVFGNSASLIIANPNGISIPGGTTLTNISNLTLTTGVPQFITTAGGTPTTWDNAGALAWSVNGGNISINGPPGNDGTPGAGIAGTVGNIDLIGQTISLNAPIQANDRVNVIAGNQLVTPSASASTGTTYTTASSGSTNAAAATGNGSVAIDASQYGSVTSGTIFIVSTAAGMGVNMQGPLAATAGNAVVNANGDITVGQTFASRNVNLSSAGATNITGTSLANQNYTVSANGDINASAPVSAGQNVSLAAGANLGATSVAANGSATLNAVNSMTVGSVSGDTLALQATTGDLTVNSALTAPGTISASAGHDLSINGQVQGGSTVALSGGNNVTVKGAVSSVGEASLTATAGTASVAGNLQSNAVASVSAGQNIVLGGTTQAQGAVTLAAQLGSISGSGDLASSQDAVSLTAGLAIGLTGNVQAGTDVTASAATTLSMSGAVTAPGTVTLASGGDATLGGNLVSGAALSVNAGGNVTLNGVVGSVGNMALTAGGTLTTASQVTSLGTLAANGQQGVSLGGTVYSGGNAQVGSSAGTVSIAGSLTGPGTIAISAGQDATVTGSVHSGDSATVTATRDANLDGGLEVDGTGNATVTAGRNLNGTGAISVASNTTLSAGNNLTFSGAIETGNNLSATAGQNLAVGTTTTVGTQTLTATSGSATLGNALSGGAMNVTAGTDVNAQGTAQSLGNLAISALGGNFAAAGAVSTAGTATLNAGQNLTLDAQTTVSNDATLTGANITTQGLAVGGNLTATATNHVDTSAGQLNAAYSTSAPALEVTGNATLAGASVTTANAVIGGTYSATGTTSLTTGGTAAYMGSATLAGGTVTNVGTQMAQGNLAVSGSLVTNQGALSSLETMALTAANLVNSGTIYGPDANLTVSGATTNTGGLLGTNALTLTTGSLANSSLIYAGDTSNPAAATGDTSVTVTGGNGSYNNANGQILGQNSVTLALPDQSVDPSSSAFGTVIGGNALSLSAKSVSNSGTWTLPDTAVTVSASGGISNTGTINQGTGSLTLNGTVSNAGTLNGHEVTVNGALANAAGATVQAGDAFTLAGSGTNAGTVEAVNQISISGTAYNNSNGTTAAGNSSSASGAGNMAISLTGDLVNAGGKLSATNNLTIAANDVINSGATGTGGTTTTTTTVANPGLALGLTVGSDTVAYSFYYGSGDEGFYCCTTWSYNNPTVTLADALSPTGVADPTSIDALTAAVHVSWAKANVQPAAISGNTITFVEIPTPDANGNIENLWFVETAENAAHAIATKTIDLPTATETITTTGGGASSSSVIAAGNDLSLTANTLNNQSGTVSAGHDASVSVQSLDNSGTSYSSTVTDTVDLASLNAFLAAAPSTISVWGSFHAADGTSETCASDRGFCITTKGITLDAPGTVTPVSTSSSITVQGATGQIVAGHNVNLSGGDLVNAGTITAANDVNVSANSFTNQGTSTGTVTTTVGCAAGYTGCNAAATSNNNSQTYSYQQINSNVTAGNDIVIAANTVNNTYGNLVAGRNVVIGGTGTTASDSSTSPTNITRAASVTNTSGSLAAGNDADINAATLTNTIAAPVQIHQNYGSATPFTGCTFNCEAWVDVQSASAATIVANHDVNLSAGSFANTGSLITGLNNVTISATAAATSDNQYLNAYWHASSGANGSTAWGCANNPALCASLYGSAWNAGQAQDPAGLPSSVGLPDFVPGTIQAGNTLAVRSPTLANTGNVIGQTVSLSGSTLVNGLTNPNVYTPPPAVSGQVITLGPPSVPSSATTTINAAGQVTNLSGERVSVTGTADVPQQSLIGATTVGSPSAPAVSSTTAPAATSVTTVSGQTLSVSYLVNSPAAAVTSDLSPAALLSQLPASLQPDTTQFYYDPYTQAQQVEQAALQATGNASFYALPSTTDATSQTSVSNLDTAALYGAALQYAEQNNVALGTQLSQTQLALVNEPMLWYVEETVPEPGCTATGNGVCPTVQALMPEVLLPQNFAQVNADGTITGTNVALDYANSILNTGTVTAENLSVDTGSLTNEQRSTNVGTIYELVTDGLLAKTTGTVVQQGGYMSAANYQLNVDTLTQIGGALTQVNADGSENAAATSQLLANLKSQLGNQFTQTTASDNLHTELIGAPSTFDTIFQMAVIVAIAVMSAGAASAGIGAAAGAGSTLSAVAPGVAAGLGNASISAAVGGLVSNSLDQVAFGNGSFSVGSLLEAGATAFVTAGLTNGITYANGALGFTTTASSNSLAALAGVQSVGNVILPGASAASGSALQTALALGAITGIQAGVQSAIEGSSFLTDLRDDGVANLAAAAAFSIGNAKNGGLNEGEYVAAHAALGCAASAAEGTGCAGGAIGGATSAALSPLALDAIDPTHAPLDSGQLAALAAFATLAGGGLAGLVGVNVTGAMTAAQNEALNNAADHWEKPGQQQEAEKYTLKPTPQGAPIDEEQAQQGGGGGTDAEAITTGQGAAGAIAGATNSTTGSWISVNESMSAQAQAYQTQITGVTGQAYVVNGVKFDGVSNNGTLLDAKGPGYANFVGSNGQFQPWFNGQSSLISQAIRQLGAAQGQPIQWSVAEPSAATAIQNLFNANGITGISIINQPPK</sequence>
<keyword evidence="5" id="KW-1185">Reference proteome</keyword>
<protein>
    <submittedName>
        <fullName evidence="4">Filamentous hemagglutinin</fullName>
    </submittedName>
</protein>
<reference evidence="4 5" key="1">
    <citation type="submission" date="2018-05" db="EMBL/GenBank/DDBJ databases">
        <title>Genomic Encyclopedia of Type Strains, Phase IV (KMG-V): Genome sequencing to study the core and pangenomes of soil and plant-associated prokaryotes.</title>
        <authorList>
            <person name="Whitman W."/>
        </authorList>
    </citation>
    <scope>NUCLEOTIDE SEQUENCE [LARGE SCALE GENOMIC DNA]</scope>
    <source>
        <strain evidence="4 5">SIr-6563</strain>
    </source>
</reference>
<dbReference type="NCBIfam" id="TIGR01731">
    <property type="entry name" value="fil_hemag_20aa"/>
    <property type="match status" value="10"/>
</dbReference>
<keyword evidence="2" id="KW-0812">Transmembrane</keyword>
<organism evidence="4 5">
    <name type="scientific">Paraburkholderia tropica</name>
    <dbReference type="NCBI Taxonomy" id="92647"/>
    <lineage>
        <taxon>Bacteria</taxon>
        <taxon>Pseudomonadati</taxon>
        <taxon>Pseudomonadota</taxon>
        <taxon>Betaproteobacteria</taxon>
        <taxon>Burkholderiales</taxon>
        <taxon>Burkholderiaceae</taxon>
        <taxon>Paraburkholderia</taxon>
    </lineage>
</organism>
<evidence type="ECO:0000259" key="3">
    <source>
        <dbReference type="SMART" id="SM00912"/>
    </source>
</evidence>
<dbReference type="Pfam" id="PF05860">
    <property type="entry name" value="TPS"/>
    <property type="match status" value="1"/>
</dbReference>
<dbReference type="RefSeq" id="WP_110329993.1">
    <property type="nucleotide sequence ID" value="NZ_JBBBEG010000047.1"/>
</dbReference>
<dbReference type="Gene3D" id="2.160.20.10">
    <property type="entry name" value="Single-stranded right-handed beta-helix, Pectin lyase-like"/>
    <property type="match status" value="1"/>
</dbReference>
<name>A0ABX5MBD0_9BURK</name>